<dbReference type="EMBL" id="JF937105">
    <property type="protein sequence ID" value="AEK09994.1"/>
    <property type="molecule type" value="Genomic_DNA"/>
</dbReference>
<evidence type="ECO:0000313" key="2">
    <source>
        <dbReference type="Proteomes" id="UP000008418"/>
    </source>
</evidence>
<organism evidence="1 2">
    <name type="scientific">Mycobacterium phage Rey</name>
    <dbReference type="NCBI Taxonomy" id="1034115"/>
    <lineage>
        <taxon>Viruses</taxon>
        <taxon>Duplodnaviria</taxon>
        <taxon>Heunggongvirae</taxon>
        <taxon>Uroviricota</taxon>
        <taxon>Caudoviricetes</taxon>
        <taxon>Vilmaviridae</taxon>
        <taxon>Mclasvirinae</taxon>
        <taxon>Reyvirus</taxon>
        <taxon>Reyvirus rey</taxon>
    </lineage>
</organism>
<proteinExistence type="predicted"/>
<dbReference type="Proteomes" id="UP000008418">
    <property type="component" value="Segment"/>
</dbReference>
<sequence length="90" mass="10579">MTEDDALAEIETAQREAGVEADEVKAKINANLAADPDEETAEEAARKDKFHRILNRRMRRDMSRLRGEIKTNRSRIRRRVYRVRAYYEGK</sequence>
<keyword evidence="2" id="KW-1185">Reference proteome</keyword>
<dbReference type="RefSeq" id="YP_009605073.1">
    <property type="nucleotide sequence ID" value="NC_041971.1"/>
</dbReference>
<reference evidence="1 2" key="1">
    <citation type="journal article" date="2011" name="PLoS ONE">
        <title>Cluster K Mycobacteriophages: Insights into the Evolutionary Origins of Mycobacteriophage TM4.</title>
        <authorList>
            <person name="Pope W.H."/>
            <person name="Ferreira C.M."/>
            <person name="Jacobs-Sera D."/>
            <person name="Benjamin R.C."/>
            <person name="Davis A.J."/>
            <person name="Dejong R.J."/>
            <person name="Elgin S.C."/>
            <person name="Guilfoile F.R."/>
            <person name="Forsyth M.H."/>
            <person name="Harris A.D."/>
            <person name="Harvey S.E."/>
            <person name="Hughes L.E."/>
            <person name="Hynes P.M."/>
            <person name="Jackson A.S."/>
            <person name="Jalal M.D."/>
            <person name="Macmurray E.A."/>
            <person name="Manley C.M."/>
            <person name="McDonough M.J."/>
            <person name="Mosier J.L."/>
            <person name="Osterbann L.J."/>
            <person name="Rabinowitz H.S."/>
            <person name="Rhyan C.N."/>
            <person name="Russell D.A."/>
            <person name="Saha M.S."/>
            <person name="Shaffer C.D."/>
            <person name="Simon S.E."/>
            <person name="Sims E.F."/>
            <person name="Tovar I.G."/>
            <person name="Weisser E.G."/>
            <person name="Wertz J.T."/>
            <person name="Weston-Hafer K.A."/>
            <person name="Williamson K.E."/>
            <person name="Zhang B."/>
            <person name="Cresawn S.G."/>
            <person name="Jain P."/>
            <person name="Piuri M."/>
            <person name="Jacobs W.R.Jr."/>
            <person name="Hendrix R.W."/>
            <person name="Hatfull G.F."/>
        </authorList>
    </citation>
    <scope>NUCLEOTIDE SEQUENCE [LARGE SCALE GENOMIC DNA]</scope>
    <source>
        <strain evidence="1">Rey</strain>
    </source>
</reference>
<gene>
    <name evidence="1" type="primary">83</name>
    <name evidence="1" type="ORF">PBI_REY_83</name>
</gene>
<name>G1D5E5_9CAUD</name>
<accession>G1D5E5</accession>
<dbReference type="GeneID" id="40080995"/>
<dbReference type="KEGG" id="vg:40080995"/>
<protein>
    <submittedName>
        <fullName evidence="1">Uncharacterized protein</fullName>
    </submittedName>
</protein>
<evidence type="ECO:0000313" key="1">
    <source>
        <dbReference type="EMBL" id="AEK09994.1"/>
    </source>
</evidence>